<dbReference type="STRING" id="1081109.A0A168BYJ9"/>
<feature type="compositionally biased region" description="Low complexity" evidence="1">
    <location>
        <begin position="476"/>
        <end position="487"/>
    </location>
</feature>
<feature type="region of interest" description="Disordered" evidence="1">
    <location>
        <begin position="464"/>
        <end position="487"/>
    </location>
</feature>
<name>A0A168BYJ9_9HYPO</name>
<gene>
    <name evidence="2" type="ORF">AAL_04211</name>
</gene>
<feature type="compositionally biased region" description="Polar residues" evidence="1">
    <location>
        <begin position="609"/>
        <end position="621"/>
    </location>
</feature>
<dbReference type="InterPro" id="IPR036322">
    <property type="entry name" value="WD40_repeat_dom_sf"/>
</dbReference>
<dbReference type="PANTHER" id="PTHR13268:SF0">
    <property type="entry name" value="BCAS3 MICROTUBULE ASSOCIATED CELL MIGRATION FACTOR"/>
    <property type="match status" value="1"/>
</dbReference>
<dbReference type="SUPFAM" id="SSF50978">
    <property type="entry name" value="WD40 repeat-like"/>
    <property type="match status" value="1"/>
</dbReference>
<feature type="region of interest" description="Disordered" evidence="1">
    <location>
        <begin position="1"/>
        <end position="92"/>
    </location>
</feature>
<feature type="compositionally biased region" description="Polar residues" evidence="1">
    <location>
        <begin position="585"/>
        <end position="601"/>
    </location>
</feature>
<dbReference type="InterPro" id="IPR045142">
    <property type="entry name" value="BCAS3-like"/>
</dbReference>
<feature type="compositionally biased region" description="Low complexity" evidence="1">
    <location>
        <begin position="33"/>
        <end position="50"/>
    </location>
</feature>
<protein>
    <submittedName>
        <fullName evidence="2">WD40/YVTN repeat-like-containing domain protein</fullName>
    </submittedName>
</protein>
<evidence type="ECO:0000313" key="3">
    <source>
        <dbReference type="Proteomes" id="UP000078544"/>
    </source>
</evidence>
<feature type="region of interest" description="Disordered" evidence="1">
    <location>
        <begin position="769"/>
        <end position="789"/>
    </location>
</feature>
<feature type="compositionally biased region" description="Polar residues" evidence="1">
    <location>
        <begin position="829"/>
        <end position="839"/>
    </location>
</feature>
<organism evidence="2 3">
    <name type="scientific">Moelleriella libera RCEF 2490</name>
    <dbReference type="NCBI Taxonomy" id="1081109"/>
    <lineage>
        <taxon>Eukaryota</taxon>
        <taxon>Fungi</taxon>
        <taxon>Dikarya</taxon>
        <taxon>Ascomycota</taxon>
        <taxon>Pezizomycotina</taxon>
        <taxon>Sordariomycetes</taxon>
        <taxon>Hypocreomycetidae</taxon>
        <taxon>Hypocreales</taxon>
        <taxon>Clavicipitaceae</taxon>
        <taxon>Moelleriella</taxon>
    </lineage>
</organism>
<reference evidence="2 3" key="1">
    <citation type="journal article" date="2016" name="Genome Biol. Evol.">
        <title>Divergent and convergent evolution of fungal pathogenicity.</title>
        <authorList>
            <person name="Shang Y."/>
            <person name="Xiao G."/>
            <person name="Zheng P."/>
            <person name="Cen K."/>
            <person name="Zhan S."/>
            <person name="Wang C."/>
        </authorList>
    </citation>
    <scope>NUCLEOTIDE SEQUENCE [LARGE SCALE GENOMIC DNA]</scope>
    <source>
        <strain evidence="2 3">RCEF 2490</strain>
    </source>
</reference>
<feature type="region of interest" description="Disordered" evidence="1">
    <location>
        <begin position="585"/>
        <end position="633"/>
    </location>
</feature>
<feature type="compositionally biased region" description="Low complexity" evidence="1">
    <location>
        <begin position="78"/>
        <end position="92"/>
    </location>
</feature>
<comment type="caution">
    <text evidence="2">The sequence shown here is derived from an EMBL/GenBank/DDBJ whole genome shotgun (WGS) entry which is preliminary data.</text>
</comment>
<dbReference type="GO" id="GO:0005737">
    <property type="term" value="C:cytoplasm"/>
    <property type="evidence" value="ECO:0007669"/>
    <property type="project" value="TreeGrafter"/>
</dbReference>
<dbReference type="PANTHER" id="PTHR13268">
    <property type="entry name" value="BREAST CARCINOMA AMPLIFIED SEQUENCE 3"/>
    <property type="match status" value="1"/>
</dbReference>
<sequence>MAWLIIAAPVRSSPSGSNNDGSDYARSEAHGNAASDAVQSHASSAASSPSGNTPETSPPPAAAIVDHGNHGAPSPLLDALSTTSASPDTAPSLTNEWAKSVMAGSPTNLISLTSESPPTQPSSYEDSARLHNGWAAAHRPFMSPSPASPSPPSGSRRPLSFHLDAQHQQHHHHFTGAPPRSTSTAYRRTSLHSPYTPSQPAAAPRYPPLPHQPQSHFYGVRDLDLTVTPQSGMKAGDHGFFFGFDELPSRYASTARAEKVVLAGYQGGLQVYSVSKKDAELVGGLKGLRGGVHHAKILPWTVAGDKAAAYPLVAVVVHGPVLPPRSTEADARPTTACRATPDDATDPRPSYAQTEPYPSRSAPPPIQSYQTSVEVYSLHTNKLVDVLLETTKTAINTEVSLSSPLFHPPPPSGAFTIKADAGVIAVCSGVTGECWTYKQLVEPQNGHFFACTAKVWTTLQHSQRPADMAEEADKVSSAATASAPASAAPRSAPQTAVFALSGRWIAFCPANPSSQTSLRAHLPVPTLGRAPGVSSLAPPHLPAPSAAVDLPIADGMMNKFMRERTQDLISGMKWVGQQGFQAWTSYWSQPPSGQTHQQQARSPPGQWTGPRTAQPDASTFPPTHGASIPATAAAPKDPGLVSIVDVEAFPVSATIHPLGTFATPLGCSFLSFSPSALALFTASAKGDVQTVWDLFRLQHTNSSPLQTTLSHQESIGPHVRQIAQFSRMTVARIVEVAWTEPYGDRLAMVTERGTIHLLDMPFSSFMWPPPRRRKKMARKPSAEASETANSAVSIASGALGAAYQAARPFVSRSRRGSSNNNNNSSSSNTISPTAGTSLRDSAAQGGRVIAASISHSLGKTGTAISQLRHTGENRVSLPSSSTSPSVACVSWLRGRRSQSLCSVGGGTVRVFPCKTRTASSAPGKKVSRANKHRDIKVPLLPHDALAPLIHQLMESGAADEFLDFSEAEMDTGNTMTLKASRAAIAAVGRGADSTIPQAEIESSAPYQPFHTDRRVAFCEYGRVESTSVLLAMAALDSGPVASRKKGKAQTEVSSLAAPVAKAWAFGQDITAVKLDPGFPAISDEESLGPDDHMALPQSAMERVMQFGGSEQIVVTTRRRRGARPGDGDGDGFFEDDCEVLDFADQRV</sequence>
<keyword evidence="3" id="KW-1185">Reference proteome</keyword>
<feature type="compositionally biased region" description="Polar residues" evidence="1">
    <location>
        <begin position="180"/>
        <end position="199"/>
    </location>
</feature>
<feature type="compositionally biased region" description="Low complexity" evidence="1">
    <location>
        <begin position="12"/>
        <end position="22"/>
    </location>
</feature>
<evidence type="ECO:0000313" key="2">
    <source>
        <dbReference type="EMBL" id="KZZ95915.1"/>
    </source>
</evidence>
<feature type="compositionally biased region" description="Low complexity" evidence="1">
    <location>
        <begin position="816"/>
        <end position="828"/>
    </location>
</feature>
<dbReference type="GO" id="GO:0042594">
    <property type="term" value="P:response to starvation"/>
    <property type="evidence" value="ECO:0007669"/>
    <property type="project" value="TreeGrafter"/>
</dbReference>
<dbReference type="AlphaFoldDB" id="A0A168BYJ9"/>
<proteinExistence type="predicted"/>
<accession>A0A168BYJ9</accession>
<evidence type="ECO:0000256" key="1">
    <source>
        <dbReference type="SAM" id="MobiDB-lite"/>
    </source>
</evidence>
<feature type="region of interest" description="Disordered" evidence="1">
    <location>
        <begin position="138"/>
        <end position="215"/>
    </location>
</feature>
<feature type="region of interest" description="Disordered" evidence="1">
    <location>
        <begin position="325"/>
        <end position="365"/>
    </location>
</feature>
<dbReference type="GO" id="GO:0006914">
    <property type="term" value="P:autophagy"/>
    <property type="evidence" value="ECO:0007669"/>
    <property type="project" value="InterPro"/>
</dbReference>
<dbReference type="OrthoDB" id="3938623at2759"/>
<dbReference type="Proteomes" id="UP000078544">
    <property type="component" value="Unassembled WGS sequence"/>
</dbReference>
<dbReference type="EMBL" id="AZGY01000008">
    <property type="protein sequence ID" value="KZZ95915.1"/>
    <property type="molecule type" value="Genomic_DNA"/>
</dbReference>
<feature type="region of interest" description="Disordered" evidence="1">
    <location>
        <begin position="810"/>
        <end position="843"/>
    </location>
</feature>